<feature type="compositionally biased region" description="Basic and acidic residues" evidence="1">
    <location>
        <begin position="162"/>
        <end position="172"/>
    </location>
</feature>
<accession>A0A382GSS1</accession>
<name>A0A382GSS1_9ZZZZ</name>
<dbReference type="AlphaFoldDB" id="A0A382GSS1"/>
<dbReference type="EMBL" id="UINC01056782">
    <property type="protein sequence ID" value="SVB77221.1"/>
    <property type="molecule type" value="Genomic_DNA"/>
</dbReference>
<evidence type="ECO:0000313" key="2">
    <source>
        <dbReference type="EMBL" id="SVB77221.1"/>
    </source>
</evidence>
<proteinExistence type="predicted"/>
<sequence length="217" mass="25279">MANSTSKNIWIEREMILSPAFRKLNGRAMEVLLLFLYRRQWKQAGRKGKWYTTNNGEIVFPYKEAKKRFKIPKSSFARAIDKLMEHGFIDIAHLGGGLIGDCTRYSISGRWRKYGTDSFVQKKRPKDTRGFGFTAKNWEEKTGRKRRKQSKPGIKSNTRTSNKNDTRERERRTQLVSNLVQGDLDVNFFIKKGEEVLQAFSSSRPQNRYCSITSHTN</sequence>
<feature type="region of interest" description="Disordered" evidence="1">
    <location>
        <begin position="122"/>
        <end position="172"/>
    </location>
</feature>
<organism evidence="2">
    <name type="scientific">marine metagenome</name>
    <dbReference type="NCBI Taxonomy" id="408172"/>
    <lineage>
        <taxon>unclassified sequences</taxon>
        <taxon>metagenomes</taxon>
        <taxon>ecological metagenomes</taxon>
    </lineage>
</organism>
<evidence type="ECO:0000256" key="1">
    <source>
        <dbReference type="SAM" id="MobiDB-lite"/>
    </source>
</evidence>
<protein>
    <submittedName>
        <fullName evidence="2">Uncharacterized protein</fullName>
    </submittedName>
</protein>
<reference evidence="2" key="1">
    <citation type="submission" date="2018-05" db="EMBL/GenBank/DDBJ databases">
        <authorList>
            <person name="Lanie J.A."/>
            <person name="Ng W.-L."/>
            <person name="Kazmierczak K.M."/>
            <person name="Andrzejewski T.M."/>
            <person name="Davidsen T.M."/>
            <person name="Wayne K.J."/>
            <person name="Tettelin H."/>
            <person name="Glass J.I."/>
            <person name="Rusch D."/>
            <person name="Podicherti R."/>
            <person name="Tsui H.-C.T."/>
            <person name="Winkler M.E."/>
        </authorList>
    </citation>
    <scope>NUCLEOTIDE SEQUENCE</scope>
</reference>
<gene>
    <name evidence="2" type="ORF">METZ01_LOCUS230075</name>
</gene>